<keyword evidence="7" id="KW-0539">Nucleus</keyword>
<feature type="domain" description="ALOG" evidence="8">
    <location>
        <begin position="53"/>
        <end position="175"/>
    </location>
</feature>
<reference evidence="9 10" key="1">
    <citation type="journal article" date="2024" name="G3 (Bethesda)">
        <title>Genome assembly of Hibiscus sabdariffa L. provides insights into metabolisms of medicinal natural products.</title>
        <authorList>
            <person name="Kim T."/>
        </authorList>
    </citation>
    <scope>NUCLEOTIDE SEQUENCE [LARGE SCALE GENOMIC DNA]</scope>
    <source>
        <strain evidence="9">TK-2024</strain>
        <tissue evidence="9">Old leaves</tissue>
    </source>
</reference>
<evidence type="ECO:0000256" key="3">
    <source>
        <dbReference type="ARBA" id="ARBA00022473"/>
    </source>
</evidence>
<keyword evidence="4" id="KW-0805">Transcription regulation</keyword>
<comment type="subcellular location">
    <subcellularLocation>
        <location evidence="1">Nucleus</location>
    </subcellularLocation>
</comment>
<dbReference type="InterPro" id="IPR006936">
    <property type="entry name" value="ALOG_dom"/>
</dbReference>
<comment type="caution">
    <text evidence="9">The sequence shown here is derived from an EMBL/GenBank/DDBJ whole genome shotgun (WGS) entry which is preliminary data.</text>
</comment>
<gene>
    <name evidence="9" type="ORF">V6N11_029890</name>
</gene>
<keyword evidence="3" id="KW-0217">Developmental protein</keyword>
<proteinExistence type="inferred from homology"/>
<comment type="similarity">
    <text evidence="2">Belongs to the plant homeotic and developmental regulators ALOG protein family.</text>
</comment>
<name>A0ABR2PJM5_9ROSI</name>
<evidence type="ECO:0000256" key="4">
    <source>
        <dbReference type="ARBA" id="ARBA00023015"/>
    </source>
</evidence>
<keyword evidence="6" id="KW-0804">Transcription</keyword>
<dbReference type="InterPro" id="IPR040222">
    <property type="entry name" value="ALOG"/>
</dbReference>
<organism evidence="9 10">
    <name type="scientific">Hibiscus sabdariffa</name>
    <name type="common">roselle</name>
    <dbReference type="NCBI Taxonomy" id="183260"/>
    <lineage>
        <taxon>Eukaryota</taxon>
        <taxon>Viridiplantae</taxon>
        <taxon>Streptophyta</taxon>
        <taxon>Embryophyta</taxon>
        <taxon>Tracheophyta</taxon>
        <taxon>Spermatophyta</taxon>
        <taxon>Magnoliopsida</taxon>
        <taxon>eudicotyledons</taxon>
        <taxon>Gunneridae</taxon>
        <taxon>Pentapetalae</taxon>
        <taxon>rosids</taxon>
        <taxon>malvids</taxon>
        <taxon>Malvales</taxon>
        <taxon>Malvaceae</taxon>
        <taxon>Malvoideae</taxon>
        <taxon>Hibiscus</taxon>
    </lineage>
</organism>
<evidence type="ECO:0000256" key="6">
    <source>
        <dbReference type="ARBA" id="ARBA00023163"/>
    </source>
</evidence>
<evidence type="ECO:0000256" key="2">
    <source>
        <dbReference type="ARBA" id="ARBA00010308"/>
    </source>
</evidence>
<evidence type="ECO:0000313" key="10">
    <source>
        <dbReference type="Proteomes" id="UP001396334"/>
    </source>
</evidence>
<dbReference type="PANTHER" id="PTHR31165">
    <property type="entry name" value="PROTEIN G1-LIKE2"/>
    <property type="match status" value="1"/>
</dbReference>
<sequence length="175" mass="19343">MSAAVAAAAAAAARISSSRTSHHGSNPVVNHQRWTSFFPPSPQPALLVSDLSRYESQKRRDWNAFGQYLKKHRPSFRLYQCSGVHVLEFLEDRFGENRVHAQNCPFLVNRAEPSSPCSCPLNEAWSSLDGLVGRLSVAFEENGGQPEMNPFSAGVVRLFLMQVKDAQAEVRGNSL</sequence>
<dbReference type="Pfam" id="PF04852">
    <property type="entry name" value="ALOG_dom"/>
    <property type="match status" value="1"/>
</dbReference>
<accession>A0ABR2PJM5</accession>
<protein>
    <recommendedName>
        <fullName evidence="8">ALOG domain-containing protein</fullName>
    </recommendedName>
</protein>
<dbReference type="PROSITE" id="PS51697">
    <property type="entry name" value="ALOG"/>
    <property type="match status" value="1"/>
</dbReference>
<evidence type="ECO:0000256" key="1">
    <source>
        <dbReference type="ARBA" id="ARBA00004123"/>
    </source>
</evidence>
<dbReference type="PANTHER" id="PTHR31165:SF2">
    <property type="entry name" value="ALOG DOMAIN-CONTAINING PROTEIN"/>
    <property type="match status" value="1"/>
</dbReference>
<dbReference type="EMBL" id="JBBPBN010000057">
    <property type="protein sequence ID" value="KAK8988502.1"/>
    <property type="molecule type" value="Genomic_DNA"/>
</dbReference>
<keyword evidence="5" id="KW-0238">DNA-binding</keyword>
<evidence type="ECO:0000313" key="9">
    <source>
        <dbReference type="EMBL" id="KAK8988502.1"/>
    </source>
</evidence>
<evidence type="ECO:0000256" key="7">
    <source>
        <dbReference type="ARBA" id="ARBA00023242"/>
    </source>
</evidence>
<dbReference type="Proteomes" id="UP001396334">
    <property type="component" value="Unassembled WGS sequence"/>
</dbReference>
<keyword evidence="10" id="KW-1185">Reference proteome</keyword>
<evidence type="ECO:0000256" key="5">
    <source>
        <dbReference type="ARBA" id="ARBA00023125"/>
    </source>
</evidence>
<evidence type="ECO:0000259" key="8">
    <source>
        <dbReference type="PROSITE" id="PS51697"/>
    </source>
</evidence>